<evidence type="ECO:0000313" key="1">
    <source>
        <dbReference type="EMBL" id="MUP04527.1"/>
    </source>
</evidence>
<protein>
    <submittedName>
        <fullName evidence="1">Uncharacterized protein</fullName>
    </submittedName>
</protein>
<dbReference type="RefSeq" id="WP_070164824.1">
    <property type="nucleotide sequence ID" value="NZ_CP118259.1"/>
</dbReference>
<evidence type="ECO:0000313" key="2">
    <source>
        <dbReference type="Proteomes" id="UP000175993"/>
    </source>
</evidence>
<dbReference type="EMBL" id="MBEV02000003">
    <property type="protein sequence ID" value="MUP04527.1"/>
    <property type="molecule type" value="Genomic_DNA"/>
</dbReference>
<comment type="caution">
    <text evidence="1">The sequence shown here is derived from an EMBL/GenBank/DDBJ whole genome shotgun (WGS) entry which is preliminary data.</text>
</comment>
<proteinExistence type="predicted"/>
<sequence>MAYFSNASEGMGYVEEHCSRCVHDEGCPVMEAHLLFNYRECNNPDSILNMLIPRDGIVNQRCKMFIEKKAVGDLFAETAGA</sequence>
<reference evidence="1 2" key="1">
    <citation type="submission" date="2019-11" db="EMBL/GenBank/DDBJ databases">
        <title>Whole-genome sequencing of Allorhizobium vitis.</title>
        <authorList>
            <person name="Gan H.M."/>
            <person name="Savka M.A."/>
        </authorList>
    </citation>
    <scope>NUCLEOTIDE SEQUENCE [LARGE SCALE GENOMIC DNA]</scope>
    <source>
        <strain evidence="1 2">AB4</strain>
    </source>
</reference>
<name>A0ABD6G6H0_AGRVI</name>
<organism evidence="1 2">
    <name type="scientific">Agrobacterium vitis</name>
    <name type="common">Rhizobium vitis</name>
    <dbReference type="NCBI Taxonomy" id="373"/>
    <lineage>
        <taxon>Bacteria</taxon>
        <taxon>Pseudomonadati</taxon>
        <taxon>Pseudomonadota</taxon>
        <taxon>Alphaproteobacteria</taxon>
        <taxon>Hyphomicrobiales</taxon>
        <taxon>Rhizobiaceae</taxon>
        <taxon>Rhizobium/Agrobacterium group</taxon>
        <taxon>Agrobacterium</taxon>
    </lineage>
</organism>
<dbReference type="AlphaFoldDB" id="A0ABD6G6H0"/>
<gene>
    <name evidence="1" type="ORF">BBI04_006820</name>
</gene>
<accession>A0ABD6G6H0</accession>
<dbReference type="Proteomes" id="UP000175993">
    <property type="component" value="Unassembled WGS sequence"/>
</dbReference>